<proteinExistence type="predicted"/>
<accession>A0ABP6LNK5</accession>
<protein>
    <recommendedName>
        <fullName evidence="4">Chitinase</fullName>
    </recommendedName>
</protein>
<reference evidence="3" key="1">
    <citation type="journal article" date="2019" name="Int. J. Syst. Evol. Microbiol.">
        <title>The Global Catalogue of Microorganisms (GCM) 10K type strain sequencing project: providing services to taxonomists for standard genome sequencing and annotation.</title>
        <authorList>
            <consortium name="The Broad Institute Genomics Platform"/>
            <consortium name="The Broad Institute Genome Sequencing Center for Infectious Disease"/>
            <person name="Wu L."/>
            <person name="Ma J."/>
        </authorList>
    </citation>
    <scope>NUCLEOTIDE SEQUENCE [LARGE SCALE GENOMIC DNA]</scope>
    <source>
        <strain evidence="3">JCM 9091</strain>
    </source>
</reference>
<evidence type="ECO:0000313" key="3">
    <source>
        <dbReference type="Proteomes" id="UP001501532"/>
    </source>
</evidence>
<comment type="caution">
    <text evidence="2">The sequence shown here is derived from an EMBL/GenBank/DDBJ whole genome shotgun (WGS) entry which is preliminary data.</text>
</comment>
<evidence type="ECO:0008006" key="4">
    <source>
        <dbReference type="Google" id="ProtNLM"/>
    </source>
</evidence>
<keyword evidence="1" id="KW-0732">Signal</keyword>
<dbReference type="Proteomes" id="UP001501532">
    <property type="component" value="Unassembled WGS sequence"/>
</dbReference>
<name>A0ABP6LNK5_9ACTN</name>
<feature type="chain" id="PRO_5045902621" description="Chitinase" evidence="1">
    <location>
        <begin position="30"/>
        <end position="102"/>
    </location>
</feature>
<sequence length="102" mass="10759">MSHLRKSASTFVAAAGAAVLLTATTPANASTEIAATATAVSTTDAAAAGSASNPCKGKHYSKVAYTFWIGPREMPLRCGTKNWGHNHSCTRTLEHQLQEQDR</sequence>
<keyword evidence="3" id="KW-1185">Reference proteome</keyword>
<evidence type="ECO:0000313" key="2">
    <source>
        <dbReference type="EMBL" id="GAA3053166.1"/>
    </source>
</evidence>
<gene>
    <name evidence="2" type="ORF">GCM10010448_40500</name>
</gene>
<evidence type="ECO:0000256" key="1">
    <source>
        <dbReference type="SAM" id="SignalP"/>
    </source>
</evidence>
<feature type="signal peptide" evidence="1">
    <location>
        <begin position="1"/>
        <end position="29"/>
    </location>
</feature>
<dbReference type="EMBL" id="BAAAUF010000037">
    <property type="protein sequence ID" value="GAA3053166.1"/>
    <property type="molecule type" value="Genomic_DNA"/>
</dbReference>
<organism evidence="2 3">
    <name type="scientific">Streptomyces glomeratus</name>
    <dbReference type="NCBI Taxonomy" id="284452"/>
    <lineage>
        <taxon>Bacteria</taxon>
        <taxon>Bacillati</taxon>
        <taxon>Actinomycetota</taxon>
        <taxon>Actinomycetes</taxon>
        <taxon>Kitasatosporales</taxon>
        <taxon>Streptomycetaceae</taxon>
        <taxon>Streptomyces</taxon>
    </lineage>
</organism>